<evidence type="ECO:0000313" key="10">
    <source>
        <dbReference type="EMBL" id="MDX8149988.1"/>
    </source>
</evidence>
<evidence type="ECO:0000259" key="9">
    <source>
        <dbReference type="Pfam" id="PF11967"/>
    </source>
</evidence>
<dbReference type="Gene3D" id="1.20.1440.120">
    <property type="entry name" value="Recombination protein O, C-terminal domain"/>
    <property type="match status" value="1"/>
</dbReference>
<dbReference type="InterPro" id="IPR022572">
    <property type="entry name" value="DNA_rep/recomb_RecO_N"/>
</dbReference>
<comment type="caution">
    <text evidence="10">The sequence shown here is derived from an EMBL/GenBank/DDBJ whole genome shotgun (WGS) entry which is preliminary data.</text>
</comment>
<evidence type="ECO:0000256" key="6">
    <source>
        <dbReference type="ARBA" id="ARBA00023204"/>
    </source>
</evidence>
<name>A0ABU4VGH6_9ACTN</name>
<reference evidence="10 11" key="1">
    <citation type="submission" date="2023-11" db="EMBL/GenBank/DDBJ databases">
        <authorList>
            <person name="Xu M."/>
            <person name="Jiang T."/>
        </authorList>
    </citation>
    <scope>NUCLEOTIDE SEQUENCE [LARGE SCALE GENOMIC DNA]</scope>
    <source>
        <strain evidence="10 11">SD</strain>
    </source>
</reference>
<feature type="domain" description="DNA replication/recombination mediator RecO N-terminal" evidence="9">
    <location>
        <begin position="2"/>
        <end position="69"/>
    </location>
</feature>
<dbReference type="SUPFAM" id="SSF50249">
    <property type="entry name" value="Nucleic acid-binding proteins"/>
    <property type="match status" value="1"/>
</dbReference>
<evidence type="ECO:0000256" key="5">
    <source>
        <dbReference type="ARBA" id="ARBA00023172"/>
    </source>
</evidence>
<dbReference type="HAMAP" id="MF_00201">
    <property type="entry name" value="RecO"/>
    <property type="match status" value="1"/>
</dbReference>
<sequence length="232" mass="24364">MEAVVLRSMRYGEADRILHAVTPEHGRVSAIAKGARRPRSKLGGRLEPLSAVRLELQRGRGDLMTVVGADTLVVHHRILTAHAALETAQRAALVVDRVCVPDEPAERVHGLLRTLLALLDEAPDRGGEGMALAFELKLLYALGLQPVLTTCAACGRPDGLAGFDPVAGGVVCSACRRGAPPIGAAAVGFMLEALGRPLAEAPALERPAAGEVERALTGLAAEHLGVDLRRRG</sequence>
<dbReference type="Gene3D" id="6.20.220.20">
    <property type="entry name" value="Recombination protein O, zinc-binding domain"/>
    <property type="match status" value="1"/>
</dbReference>
<gene>
    <name evidence="8 10" type="primary">recO</name>
    <name evidence="10" type="ORF">SK069_00140</name>
</gene>
<keyword evidence="11" id="KW-1185">Reference proteome</keyword>
<dbReference type="Pfam" id="PF11967">
    <property type="entry name" value="RecO_N"/>
    <property type="match status" value="1"/>
</dbReference>
<evidence type="ECO:0000256" key="7">
    <source>
        <dbReference type="ARBA" id="ARBA00033409"/>
    </source>
</evidence>
<comment type="similarity">
    <text evidence="2 8">Belongs to the RecO family.</text>
</comment>
<dbReference type="NCBIfam" id="TIGR00613">
    <property type="entry name" value="reco"/>
    <property type="match status" value="1"/>
</dbReference>
<dbReference type="Proteomes" id="UP001277761">
    <property type="component" value="Unassembled WGS sequence"/>
</dbReference>
<dbReference type="Pfam" id="PF02565">
    <property type="entry name" value="RecO_C"/>
    <property type="match status" value="1"/>
</dbReference>
<comment type="function">
    <text evidence="1 8">Involved in DNA repair and RecF pathway recombination.</text>
</comment>
<evidence type="ECO:0000256" key="8">
    <source>
        <dbReference type="HAMAP-Rule" id="MF_00201"/>
    </source>
</evidence>
<evidence type="ECO:0000256" key="2">
    <source>
        <dbReference type="ARBA" id="ARBA00007452"/>
    </source>
</evidence>
<dbReference type="Gene3D" id="2.40.50.140">
    <property type="entry name" value="Nucleic acid-binding proteins"/>
    <property type="match status" value="1"/>
</dbReference>
<accession>A0ABU4VGH6</accession>
<evidence type="ECO:0000256" key="1">
    <source>
        <dbReference type="ARBA" id="ARBA00003065"/>
    </source>
</evidence>
<dbReference type="InterPro" id="IPR003717">
    <property type="entry name" value="RecO"/>
</dbReference>
<organism evidence="10 11">
    <name type="scientific">Patulibacter brassicae</name>
    <dbReference type="NCBI Taxonomy" id="1705717"/>
    <lineage>
        <taxon>Bacteria</taxon>
        <taxon>Bacillati</taxon>
        <taxon>Actinomycetota</taxon>
        <taxon>Thermoleophilia</taxon>
        <taxon>Solirubrobacterales</taxon>
        <taxon>Patulibacteraceae</taxon>
        <taxon>Patulibacter</taxon>
    </lineage>
</organism>
<dbReference type="PANTHER" id="PTHR33991">
    <property type="entry name" value="DNA REPAIR PROTEIN RECO"/>
    <property type="match status" value="1"/>
</dbReference>
<dbReference type="InterPro" id="IPR042242">
    <property type="entry name" value="RecO_C"/>
</dbReference>
<protein>
    <recommendedName>
        <fullName evidence="3 8">DNA repair protein RecO</fullName>
    </recommendedName>
    <alternativeName>
        <fullName evidence="7 8">Recombination protein O</fullName>
    </alternativeName>
</protein>
<dbReference type="InterPro" id="IPR037278">
    <property type="entry name" value="ARFGAP/RecO"/>
</dbReference>
<keyword evidence="6 8" id="KW-0234">DNA repair</keyword>
<dbReference type="EMBL" id="JAXAVX010000001">
    <property type="protein sequence ID" value="MDX8149988.1"/>
    <property type="molecule type" value="Genomic_DNA"/>
</dbReference>
<evidence type="ECO:0000256" key="4">
    <source>
        <dbReference type="ARBA" id="ARBA00022763"/>
    </source>
</evidence>
<dbReference type="PANTHER" id="PTHR33991:SF1">
    <property type="entry name" value="DNA REPAIR PROTEIN RECO"/>
    <property type="match status" value="1"/>
</dbReference>
<dbReference type="SUPFAM" id="SSF57863">
    <property type="entry name" value="ArfGap/RecO-like zinc finger"/>
    <property type="match status" value="1"/>
</dbReference>
<evidence type="ECO:0000256" key="3">
    <source>
        <dbReference type="ARBA" id="ARBA00021310"/>
    </source>
</evidence>
<evidence type="ECO:0000313" key="11">
    <source>
        <dbReference type="Proteomes" id="UP001277761"/>
    </source>
</evidence>
<proteinExistence type="inferred from homology"/>
<keyword evidence="4 8" id="KW-0227">DNA damage</keyword>
<keyword evidence="5 8" id="KW-0233">DNA recombination</keyword>
<dbReference type="InterPro" id="IPR012340">
    <property type="entry name" value="NA-bd_OB-fold"/>
</dbReference>